<accession>A0ABM7ZTE4</accession>
<evidence type="ECO:0000313" key="2">
    <source>
        <dbReference type="EMBL" id="BDM69594.1"/>
    </source>
</evidence>
<keyword evidence="3" id="KW-1185">Reference proteome</keyword>
<dbReference type="EMBL" id="AP026073">
    <property type="protein sequence ID" value="BDM69594.1"/>
    <property type="molecule type" value="Genomic_DNA"/>
</dbReference>
<gene>
    <name evidence="2" type="ORF">HEK616_30810</name>
</gene>
<sequence length="126" mass="13457">MATARAGGPLQPTQRDTRYEGHNHGAYPRRVNGQETTAHLEWWANPSTSLARIPVSVTATPGGGWDATASPALDHDAREDLQLLIDASPVFTLRFQDGSVTEVTAEHSGDVNQLRLSATPGADADL</sequence>
<dbReference type="Proteomes" id="UP001059597">
    <property type="component" value="Chromosome"/>
</dbReference>
<protein>
    <submittedName>
        <fullName evidence="2">Uncharacterized protein</fullName>
    </submittedName>
</protein>
<evidence type="ECO:0000313" key="3">
    <source>
        <dbReference type="Proteomes" id="UP001059597"/>
    </source>
</evidence>
<feature type="region of interest" description="Disordered" evidence="1">
    <location>
        <begin position="1"/>
        <end position="32"/>
    </location>
</feature>
<name>A0ABM7ZTE4_STRNI</name>
<proteinExistence type="predicted"/>
<reference evidence="2" key="1">
    <citation type="submission" date="2022-06" db="EMBL/GenBank/DDBJ databases">
        <title>Complete genome sequence of Streptomyces nigrescens HEK616.</title>
        <authorList>
            <person name="Asamizu S."/>
            <person name="Onaka H."/>
        </authorList>
    </citation>
    <scope>NUCLEOTIDE SEQUENCE</scope>
    <source>
        <strain evidence="2">HEK616</strain>
    </source>
</reference>
<organism evidence="2 3">
    <name type="scientific">Streptomyces nigrescens</name>
    <dbReference type="NCBI Taxonomy" id="1920"/>
    <lineage>
        <taxon>Bacteria</taxon>
        <taxon>Bacillati</taxon>
        <taxon>Actinomycetota</taxon>
        <taxon>Actinomycetes</taxon>
        <taxon>Kitasatosporales</taxon>
        <taxon>Streptomycetaceae</taxon>
        <taxon>Streptomyces</taxon>
    </lineage>
</organism>
<evidence type="ECO:0000256" key="1">
    <source>
        <dbReference type="SAM" id="MobiDB-lite"/>
    </source>
</evidence>